<dbReference type="SUPFAM" id="SSF51735">
    <property type="entry name" value="NAD(P)-binding Rossmann-fold domains"/>
    <property type="match status" value="1"/>
</dbReference>
<dbReference type="OrthoDB" id="8565814at2"/>
<evidence type="ECO:0000259" key="2">
    <source>
        <dbReference type="Pfam" id="PF22725"/>
    </source>
</evidence>
<dbReference type="PANTHER" id="PTHR43249:SF1">
    <property type="entry name" value="D-GLUCOSIDE 3-DEHYDROGENASE"/>
    <property type="match status" value="1"/>
</dbReference>
<gene>
    <name evidence="3" type="ORF">SAMN05660652_03507</name>
</gene>
<protein>
    <submittedName>
        <fullName evidence="3">Predicted dehydrogenase</fullName>
    </submittedName>
</protein>
<dbReference type="Proteomes" id="UP000198607">
    <property type="component" value="Unassembled WGS sequence"/>
</dbReference>
<keyword evidence="4" id="KW-1185">Reference proteome</keyword>
<name>A0A1G8KXU7_9RHOO</name>
<dbReference type="PANTHER" id="PTHR43249">
    <property type="entry name" value="UDP-N-ACETYL-2-AMINO-2-DEOXY-D-GLUCURONATE OXIDASE"/>
    <property type="match status" value="1"/>
</dbReference>
<dbReference type="Pfam" id="PF01408">
    <property type="entry name" value="GFO_IDH_MocA"/>
    <property type="match status" value="1"/>
</dbReference>
<accession>A0A1G8KXU7</accession>
<dbReference type="STRING" id="83767.SAMN05660652_03507"/>
<dbReference type="Pfam" id="PF22725">
    <property type="entry name" value="GFO_IDH_MocA_C3"/>
    <property type="match status" value="1"/>
</dbReference>
<dbReference type="GO" id="GO:0000166">
    <property type="term" value="F:nucleotide binding"/>
    <property type="evidence" value="ECO:0007669"/>
    <property type="project" value="InterPro"/>
</dbReference>
<evidence type="ECO:0000259" key="1">
    <source>
        <dbReference type="Pfam" id="PF01408"/>
    </source>
</evidence>
<dbReference type="InterPro" id="IPR052515">
    <property type="entry name" value="Gfo/Idh/MocA_Oxidoreductase"/>
</dbReference>
<dbReference type="SUPFAM" id="SSF55347">
    <property type="entry name" value="Glyceraldehyde-3-phosphate dehydrogenase-like, C-terminal domain"/>
    <property type="match status" value="1"/>
</dbReference>
<dbReference type="AlphaFoldDB" id="A0A1G8KXU7"/>
<evidence type="ECO:0000313" key="4">
    <source>
        <dbReference type="Proteomes" id="UP000198607"/>
    </source>
</evidence>
<dbReference type="Gene3D" id="3.30.360.10">
    <property type="entry name" value="Dihydrodipicolinate Reductase, domain 2"/>
    <property type="match status" value="1"/>
</dbReference>
<feature type="domain" description="Gfo/Idh/MocA-like oxidoreductase N-terminal" evidence="1">
    <location>
        <begin position="1"/>
        <end position="114"/>
    </location>
</feature>
<feature type="domain" description="GFO/IDH/MocA-like oxidoreductase" evidence="2">
    <location>
        <begin position="124"/>
        <end position="245"/>
    </location>
</feature>
<dbReference type="InterPro" id="IPR036291">
    <property type="entry name" value="NAD(P)-bd_dom_sf"/>
</dbReference>
<proteinExistence type="predicted"/>
<dbReference type="InterPro" id="IPR055170">
    <property type="entry name" value="GFO_IDH_MocA-like_dom"/>
</dbReference>
<organism evidence="3 4">
    <name type="scientific">Propionivibrio dicarboxylicus</name>
    <dbReference type="NCBI Taxonomy" id="83767"/>
    <lineage>
        <taxon>Bacteria</taxon>
        <taxon>Pseudomonadati</taxon>
        <taxon>Pseudomonadota</taxon>
        <taxon>Betaproteobacteria</taxon>
        <taxon>Rhodocyclales</taxon>
        <taxon>Rhodocyclaceae</taxon>
        <taxon>Propionivibrio</taxon>
    </lineage>
</organism>
<dbReference type="InterPro" id="IPR000683">
    <property type="entry name" value="Gfo/Idh/MocA-like_OxRdtase_N"/>
</dbReference>
<dbReference type="RefSeq" id="WP_091939550.1">
    <property type="nucleotide sequence ID" value="NZ_FNCY01000020.1"/>
</dbReference>
<dbReference type="Gene3D" id="3.40.50.720">
    <property type="entry name" value="NAD(P)-binding Rossmann-like Domain"/>
    <property type="match status" value="1"/>
</dbReference>
<sequence>MKYVLIGTGNIANTYLAAIGKLPNSQVVACVSRSGRRPSTAPDLPCAASLAEITIPFDAVIIGTPNGLHHLSAVEAARLGKHVLTEKPLDIHRATMDAMIDACRHAGVTLAVAYQRRTNPDNITLKRLFEQQAFGRIFAADLSCKFWRDQAYFDSGAYRGSWEGDGGGPFMQQACHNIDTYLWFFGMPAEVTSHFATFIHPIEVEDHGAALLKYENGMIGTIIASTAARPGLPARLEVHCEKGTFVTLDDRISYWAIDGIDNPASAAPAANGNNANSAAVTDTARHEDILRDFEAAVRDKRPPLVDAESARQTTELILRIYGRQ</sequence>
<evidence type="ECO:0000313" key="3">
    <source>
        <dbReference type="EMBL" id="SDI48244.1"/>
    </source>
</evidence>
<reference evidence="3 4" key="1">
    <citation type="submission" date="2016-10" db="EMBL/GenBank/DDBJ databases">
        <authorList>
            <person name="de Groot N.N."/>
        </authorList>
    </citation>
    <scope>NUCLEOTIDE SEQUENCE [LARGE SCALE GENOMIC DNA]</scope>
    <source>
        <strain evidence="3 4">DSM 5885</strain>
    </source>
</reference>
<dbReference type="EMBL" id="FNCY01000020">
    <property type="protein sequence ID" value="SDI48244.1"/>
    <property type="molecule type" value="Genomic_DNA"/>
</dbReference>